<dbReference type="PANTHER" id="PTHR11552">
    <property type="entry name" value="GLUCOSE-METHANOL-CHOLINE GMC OXIDOREDUCTASE"/>
    <property type="match status" value="1"/>
</dbReference>
<comment type="cofactor">
    <cofactor evidence="1">
        <name>FAD</name>
        <dbReference type="ChEBI" id="CHEBI:57692"/>
    </cofactor>
</comment>
<dbReference type="GO" id="GO:0016614">
    <property type="term" value="F:oxidoreductase activity, acting on CH-OH group of donors"/>
    <property type="evidence" value="ECO:0007669"/>
    <property type="project" value="InterPro"/>
</dbReference>
<keyword evidence="7" id="KW-1185">Reference proteome</keyword>
<dbReference type="EMBL" id="QGML01000084">
    <property type="protein sequence ID" value="TVY93748.1"/>
    <property type="molecule type" value="Genomic_DNA"/>
</dbReference>
<reference evidence="6 7" key="1">
    <citation type="submission" date="2018-05" db="EMBL/GenBank/DDBJ databases">
        <title>Genome sequencing and assembly of the regulated plant pathogen Lachnellula willkommii and related sister species for the development of diagnostic species identification markers.</title>
        <authorList>
            <person name="Giroux E."/>
            <person name="Bilodeau G."/>
        </authorList>
    </citation>
    <scope>NUCLEOTIDE SEQUENCE [LARGE SCALE GENOMIC DNA]</scope>
    <source>
        <strain evidence="6 7">CBS 172.35</strain>
    </source>
</reference>
<feature type="domain" description="Glucose-methanol-choline oxidoreductase N-terminal" evidence="5">
    <location>
        <begin position="268"/>
        <end position="282"/>
    </location>
</feature>
<dbReference type="GO" id="GO:0050660">
    <property type="term" value="F:flavin adenine dinucleotide binding"/>
    <property type="evidence" value="ECO:0007669"/>
    <property type="project" value="InterPro"/>
</dbReference>
<dbReference type="Pfam" id="PF00732">
    <property type="entry name" value="GMC_oxred_N"/>
    <property type="match status" value="1"/>
</dbReference>
<organism evidence="6 7">
    <name type="scientific">Lachnellula willkommii</name>
    <dbReference type="NCBI Taxonomy" id="215461"/>
    <lineage>
        <taxon>Eukaryota</taxon>
        <taxon>Fungi</taxon>
        <taxon>Dikarya</taxon>
        <taxon>Ascomycota</taxon>
        <taxon>Pezizomycotina</taxon>
        <taxon>Leotiomycetes</taxon>
        <taxon>Helotiales</taxon>
        <taxon>Lachnaceae</taxon>
        <taxon>Lachnellula</taxon>
    </lineage>
</organism>
<dbReference type="Gene3D" id="3.40.50.1240">
    <property type="entry name" value="Phosphoglycerate mutase-like"/>
    <property type="match status" value="1"/>
</dbReference>
<evidence type="ECO:0000313" key="6">
    <source>
        <dbReference type="EMBL" id="TVY93748.1"/>
    </source>
</evidence>
<gene>
    <name evidence="6" type="ORF">LAWI1_G000887</name>
</gene>
<dbReference type="InterPro" id="IPR007867">
    <property type="entry name" value="GMC_OxRtase_C"/>
</dbReference>
<dbReference type="SUPFAM" id="SSF53254">
    <property type="entry name" value="Phosphoglycerate mutase-like"/>
    <property type="match status" value="1"/>
</dbReference>
<dbReference type="InterPro" id="IPR013078">
    <property type="entry name" value="His_Pase_superF_clade-1"/>
</dbReference>
<dbReference type="SUPFAM" id="SSF51905">
    <property type="entry name" value="FAD/NAD(P)-binding domain"/>
    <property type="match status" value="1"/>
</dbReference>
<dbReference type="Pfam" id="PF05199">
    <property type="entry name" value="GMC_oxred_C"/>
    <property type="match status" value="1"/>
</dbReference>
<dbReference type="PANTHER" id="PTHR11552:SF147">
    <property type="entry name" value="CHOLINE DEHYDROGENASE, MITOCHONDRIAL"/>
    <property type="match status" value="1"/>
</dbReference>
<evidence type="ECO:0000256" key="2">
    <source>
        <dbReference type="ARBA" id="ARBA00010790"/>
    </source>
</evidence>
<dbReference type="Gene3D" id="3.30.560.10">
    <property type="entry name" value="Glucose Oxidase, domain 3"/>
    <property type="match status" value="1"/>
</dbReference>
<dbReference type="CDD" id="cd07067">
    <property type="entry name" value="HP_PGM_like"/>
    <property type="match status" value="1"/>
</dbReference>
<dbReference type="Gene3D" id="3.50.50.60">
    <property type="entry name" value="FAD/NAD(P)-binding domain"/>
    <property type="match status" value="1"/>
</dbReference>
<evidence type="ECO:0000259" key="5">
    <source>
        <dbReference type="PROSITE" id="PS00624"/>
    </source>
</evidence>
<evidence type="ECO:0000256" key="4">
    <source>
        <dbReference type="ARBA" id="ARBA00022827"/>
    </source>
</evidence>
<dbReference type="Pfam" id="PF00300">
    <property type="entry name" value="His_Phos_1"/>
    <property type="match status" value="1"/>
</dbReference>
<dbReference type="InterPro" id="IPR029033">
    <property type="entry name" value="His_PPase_superfam"/>
</dbReference>
<evidence type="ECO:0000256" key="1">
    <source>
        <dbReference type="ARBA" id="ARBA00001974"/>
    </source>
</evidence>
<comment type="similarity">
    <text evidence="2">Belongs to the GMC oxidoreductase family.</text>
</comment>
<evidence type="ECO:0000313" key="7">
    <source>
        <dbReference type="Proteomes" id="UP000315522"/>
    </source>
</evidence>
<accession>A0A559MLB5</accession>
<sequence>MAPNVSLEPEGSNYDYIVCGGGTSGSVVAARLAEDPQNSVLVIEAGKHNSLLENTLMVGGWSQNFDTEEDWNITTEPSPGAHDRQVKVSRGKFLGGSSGVNGTLCIRGTKQDYDDWNMPGWSGEEVFGYMKKAESFHGKKWFKADEEAHGYDGLLNVEPHDLAPISNMILESMEDRGLKLQPDMFTTGDNPHGCGHAPRTVYKGDRTTAADYFADKGPNLAIKTETTVDKIIFEGEGDNLKAVAVKVIEKDGSTREIKATKEIIVSGGAYCTPTVLMRSGIGEKAQLASHGIDCKVDLPGVGKNLIDHLIVFIFYATKTPNITNDHLLYKPNAIGEAYRQWKEEKRGPLSIFPFGAFAYARMDERLKAEPLWNSALRKEGRDPMGLTSTQPNVEFFSTECYGGPKQFADFPDGESSHAFSLIAELFAPKSRGSVTLKSADPKDNPIVDHKYLSEELDVVVLSEACRFANEIITQGKGTRDIIDGSWPAALTHHKNTEREDWVPFVRDNATTCYHPGGTAKMGTDSDPMAVLDSELRVRGVKGLRVADTSVMPLLNQGHTQMPAYAIGEKAADLIKGKSFGVSSLTEKIGNITSTLTIMLFNYIQAVSCLAVTCTANMAPHPTPAPEYSSSTYIKYSTVPGFFLQDDNATDPGTFDYTATNFGLINRTYPTDNGCSDSLTQWQKFKHYIDTLNIRSSKDVDYKVLFLGRHGEGYHNVAESYYGTPAWNCYWSIRDGNGTSVWADAKITPNGAAQAQKAADFWTSRIELQKIPLPQSYYVSPLTRCLQTANITFSQLPLSRTHPFVPTVKELFREGISGHTCDRRGNRTYIHDAFPRYQIEAGFSEEDLLFKPLEGEVPTDQDIRSKTVLDDVFGSDGHTWISVTSHSGEIASILRVFGHRTFSLNTGAVIPVLVKGETVSGTPASTATVPYTTISTCSTQPPLPTATI</sequence>
<name>A0A559MLB5_9HELO</name>
<keyword evidence="4" id="KW-0274">FAD</keyword>
<dbReference type="PROSITE" id="PS00624">
    <property type="entry name" value="GMC_OXRED_2"/>
    <property type="match status" value="1"/>
</dbReference>
<dbReference type="InterPro" id="IPR012132">
    <property type="entry name" value="GMC_OxRdtase"/>
</dbReference>
<dbReference type="InterPro" id="IPR000172">
    <property type="entry name" value="GMC_OxRdtase_N"/>
</dbReference>
<comment type="caution">
    <text evidence="6">The sequence shown here is derived from an EMBL/GenBank/DDBJ whole genome shotgun (WGS) entry which is preliminary data.</text>
</comment>
<evidence type="ECO:0000256" key="3">
    <source>
        <dbReference type="ARBA" id="ARBA00022630"/>
    </source>
</evidence>
<dbReference type="InterPro" id="IPR036188">
    <property type="entry name" value="FAD/NAD-bd_sf"/>
</dbReference>
<keyword evidence="3" id="KW-0285">Flavoprotein</keyword>
<dbReference type="AlphaFoldDB" id="A0A559MLB5"/>
<proteinExistence type="inferred from homology"/>
<protein>
    <submittedName>
        <fullName evidence="6">Putative phosphoglycerate mutase</fullName>
    </submittedName>
</protein>
<dbReference type="Proteomes" id="UP000315522">
    <property type="component" value="Unassembled WGS sequence"/>
</dbReference>
<dbReference type="SUPFAM" id="SSF54373">
    <property type="entry name" value="FAD-linked reductases, C-terminal domain"/>
    <property type="match status" value="1"/>
</dbReference>
<dbReference type="SMART" id="SM00855">
    <property type="entry name" value="PGAM"/>
    <property type="match status" value="1"/>
</dbReference>